<dbReference type="VEuPathDB" id="TrichDB:TVAGG3_0948750"/>
<reference evidence="1" key="2">
    <citation type="journal article" date="2007" name="Science">
        <title>Draft genome sequence of the sexually transmitted pathogen Trichomonas vaginalis.</title>
        <authorList>
            <person name="Carlton J.M."/>
            <person name="Hirt R.P."/>
            <person name="Silva J.C."/>
            <person name="Delcher A.L."/>
            <person name="Schatz M."/>
            <person name="Zhao Q."/>
            <person name="Wortman J.R."/>
            <person name="Bidwell S.L."/>
            <person name="Alsmark U.C.M."/>
            <person name="Besteiro S."/>
            <person name="Sicheritz-Ponten T."/>
            <person name="Noel C.J."/>
            <person name="Dacks J.B."/>
            <person name="Foster P.G."/>
            <person name="Simillion C."/>
            <person name="Van de Peer Y."/>
            <person name="Miranda-Saavedra D."/>
            <person name="Barton G.J."/>
            <person name="Westrop G.D."/>
            <person name="Mueller S."/>
            <person name="Dessi D."/>
            <person name="Fiori P.L."/>
            <person name="Ren Q."/>
            <person name="Paulsen I."/>
            <person name="Zhang H."/>
            <person name="Bastida-Corcuera F.D."/>
            <person name="Simoes-Barbosa A."/>
            <person name="Brown M.T."/>
            <person name="Hayes R.D."/>
            <person name="Mukherjee M."/>
            <person name="Okumura C.Y."/>
            <person name="Schneider R."/>
            <person name="Smith A.J."/>
            <person name="Vanacova S."/>
            <person name="Villalvazo M."/>
            <person name="Haas B.J."/>
            <person name="Pertea M."/>
            <person name="Feldblyum T.V."/>
            <person name="Utterback T.R."/>
            <person name="Shu C.L."/>
            <person name="Osoegawa K."/>
            <person name="de Jong P.J."/>
            <person name="Hrdy I."/>
            <person name="Horvathova L."/>
            <person name="Zubacova Z."/>
            <person name="Dolezal P."/>
            <person name="Malik S.B."/>
            <person name="Logsdon J.M. Jr."/>
            <person name="Henze K."/>
            <person name="Gupta A."/>
            <person name="Wang C.C."/>
            <person name="Dunne R.L."/>
            <person name="Upcroft J.A."/>
            <person name="Upcroft P."/>
            <person name="White O."/>
            <person name="Salzberg S.L."/>
            <person name="Tang P."/>
            <person name="Chiu C.-H."/>
            <person name="Lee Y.-S."/>
            <person name="Embley T.M."/>
            <person name="Coombs G.H."/>
            <person name="Mottram J.C."/>
            <person name="Tachezy J."/>
            <person name="Fraser-Liggett C.M."/>
            <person name="Johnson P.J."/>
        </authorList>
    </citation>
    <scope>NUCLEOTIDE SEQUENCE [LARGE SCALE GENOMIC DNA]</scope>
    <source>
        <strain evidence="1">G3</strain>
    </source>
</reference>
<dbReference type="RefSeq" id="XP_001321372.1">
    <property type="nucleotide sequence ID" value="XM_001321337.1"/>
</dbReference>
<name>A2EDT3_TRIV3</name>
<organism evidence="1 2">
    <name type="scientific">Trichomonas vaginalis (strain ATCC PRA-98 / G3)</name>
    <dbReference type="NCBI Taxonomy" id="412133"/>
    <lineage>
        <taxon>Eukaryota</taxon>
        <taxon>Metamonada</taxon>
        <taxon>Parabasalia</taxon>
        <taxon>Trichomonadida</taxon>
        <taxon>Trichomonadidae</taxon>
        <taxon>Trichomonas</taxon>
    </lineage>
</organism>
<dbReference type="InParanoid" id="A2EDT3"/>
<dbReference type="KEGG" id="tva:4767065"/>
<dbReference type="VEuPathDB" id="TrichDB:TVAG_363640"/>
<dbReference type="AlphaFoldDB" id="A2EDT3"/>
<gene>
    <name evidence="1" type="ORF">TVAG_363640</name>
</gene>
<protein>
    <submittedName>
        <fullName evidence="1">Uncharacterized protein</fullName>
    </submittedName>
</protein>
<accession>A2EDT3</accession>
<sequence>MKFLCAFINRGADNEIKIDLSAKPKRTSPSITYVIPMITLCNATIDLSLEFDEFKEFNEFPHDFHFIPSDC</sequence>
<evidence type="ECO:0000313" key="1">
    <source>
        <dbReference type="EMBL" id="EAY09149.1"/>
    </source>
</evidence>
<dbReference type="Proteomes" id="UP000001542">
    <property type="component" value="Unassembled WGS sequence"/>
</dbReference>
<keyword evidence="2" id="KW-1185">Reference proteome</keyword>
<reference evidence="1" key="1">
    <citation type="submission" date="2006-10" db="EMBL/GenBank/DDBJ databases">
        <authorList>
            <person name="Amadeo P."/>
            <person name="Zhao Q."/>
            <person name="Wortman J."/>
            <person name="Fraser-Liggett C."/>
            <person name="Carlton J."/>
        </authorList>
    </citation>
    <scope>NUCLEOTIDE SEQUENCE</scope>
    <source>
        <strain evidence="1">G3</strain>
    </source>
</reference>
<dbReference type="EMBL" id="DS113363">
    <property type="protein sequence ID" value="EAY09149.1"/>
    <property type="molecule type" value="Genomic_DNA"/>
</dbReference>
<evidence type="ECO:0000313" key="2">
    <source>
        <dbReference type="Proteomes" id="UP000001542"/>
    </source>
</evidence>
<proteinExistence type="predicted"/>